<protein>
    <submittedName>
        <fullName evidence="3">Uncharacterized protein</fullName>
    </submittedName>
</protein>
<feature type="non-terminal residue" evidence="3">
    <location>
        <position position="1"/>
    </location>
</feature>
<proteinExistence type="predicted"/>
<feature type="compositionally biased region" description="Basic and acidic residues" evidence="1">
    <location>
        <begin position="1"/>
        <end position="21"/>
    </location>
</feature>
<evidence type="ECO:0000313" key="4">
    <source>
        <dbReference type="Proteomes" id="UP001239445"/>
    </source>
</evidence>
<comment type="caution">
    <text evidence="3">The sequence shown here is derived from an EMBL/GenBank/DDBJ whole genome shotgun (WGS) entry which is preliminary data.</text>
</comment>
<gene>
    <name evidence="3" type="ORF">QBC47DRAFT_121347</name>
</gene>
<sequence length="222" mass="23555">IGHFVGGDRRPTVAQPRERHVSSPKVGPQNKSICEGVPPLIGFSFFVWTSHPRHIHRLHHKRIPSGTNKASPTKGCARTTMAPSSPLHILPRQQFGPPFGPPDARGIHPGAIFGIVASVIVILAVVACCLISRRSKKAKANKVFVVDPRTGASSLPAHDLPAPPPPYTRAGGDTATTVQYPPAVAHDLPPEYGYGHQRSESSEALIGNGTDHKTSPGNGTAN</sequence>
<dbReference type="Proteomes" id="UP001239445">
    <property type="component" value="Unassembled WGS sequence"/>
</dbReference>
<reference evidence="3" key="1">
    <citation type="submission" date="2023-06" db="EMBL/GenBank/DDBJ databases">
        <title>Genome-scale phylogeny and comparative genomics of the fungal order Sordariales.</title>
        <authorList>
            <consortium name="Lawrence Berkeley National Laboratory"/>
            <person name="Hensen N."/>
            <person name="Bonometti L."/>
            <person name="Westerberg I."/>
            <person name="Brannstrom I.O."/>
            <person name="Guillou S."/>
            <person name="Cros-Aarteil S."/>
            <person name="Calhoun S."/>
            <person name="Haridas S."/>
            <person name="Kuo A."/>
            <person name="Mondo S."/>
            <person name="Pangilinan J."/>
            <person name="Riley R."/>
            <person name="Labutti K."/>
            <person name="Andreopoulos B."/>
            <person name="Lipzen A."/>
            <person name="Chen C."/>
            <person name="Yanf M."/>
            <person name="Daum C."/>
            <person name="Ng V."/>
            <person name="Clum A."/>
            <person name="Steindorff A."/>
            <person name="Ohm R."/>
            <person name="Martin F."/>
            <person name="Silar P."/>
            <person name="Natvig D."/>
            <person name="Lalanne C."/>
            <person name="Gautier V."/>
            <person name="Ament-Velasquez S.L."/>
            <person name="Kruys A."/>
            <person name="Hutchinson M.I."/>
            <person name="Powell A.J."/>
            <person name="Barry K."/>
            <person name="Miller A.N."/>
            <person name="Grigoriev I.V."/>
            <person name="Debuchy R."/>
            <person name="Gladieux P."/>
            <person name="Thoren M.H."/>
            <person name="Johannesson H."/>
        </authorList>
    </citation>
    <scope>NUCLEOTIDE SEQUENCE</scope>
    <source>
        <strain evidence="3">PSN4</strain>
    </source>
</reference>
<dbReference type="AlphaFoldDB" id="A0AAJ0B2G6"/>
<keyword evidence="4" id="KW-1185">Reference proteome</keyword>
<evidence type="ECO:0000313" key="3">
    <source>
        <dbReference type="EMBL" id="KAK1750459.1"/>
    </source>
</evidence>
<keyword evidence="2" id="KW-0472">Membrane</keyword>
<evidence type="ECO:0000256" key="1">
    <source>
        <dbReference type="SAM" id="MobiDB-lite"/>
    </source>
</evidence>
<feature type="region of interest" description="Disordered" evidence="1">
    <location>
        <begin position="150"/>
        <end position="222"/>
    </location>
</feature>
<organism evidence="3 4">
    <name type="scientific">Echria macrotheca</name>
    <dbReference type="NCBI Taxonomy" id="438768"/>
    <lineage>
        <taxon>Eukaryota</taxon>
        <taxon>Fungi</taxon>
        <taxon>Dikarya</taxon>
        <taxon>Ascomycota</taxon>
        <taxon>Pezizomycotina</taxon>
        <taxon>Sordariomycetes</taxon>
        <taxon>Sordariomycetidae</taxon>
        <taxon>Sordariales</taxon>
        <taxon>Schizotheciaceae</taxon>
        <taxon>Echria</taxon>
    </lineage>
</organism>
<accession>A0AAJ0B2G6</accession>
<feature type="region of interest" description="Disordered" evidence="1">
    <location>
        <begin position="1"/>
        <end position="29"/>
    </location>
</feature>
<feature type="transmembrane region" description="Helical" evidence="2">
    <location>
        <begin position="111"/>
        <end position="132"/>
    </location>
</feature>
<dbReference type="EMBL" id="MU839847">
    <property type="protein sequence ID" value="KAK1750459.1"/>
    <property type="molecule type" value="Genomic_DNA"/>
</dbReference>
<keyword evidence="2" id="KW-0812">Transmembrane</keyword>
<keyword evidence="2" id="KW-1133">Transmembrane helix</keyword>
<evidence type="ECO:0000256" key="2">
    <source>
        <dbReference type="SAM" id="Phobius"/>
    </source>
</evidence>
<name>A0AAJ0B2G6_9PEZI</name>